<organism evidence="2 3">
    <name type="scientific">Longimicrobium terrae</name>
    <dbReference type="NCBI Taxonomy" id="1639882"/>
    <lineage>
        <taxon>Bacteria</taxon>
        <taxon>Pseudomonadati</taxon>
        <taxon>Gemmatimonadota</taxon>
        <taxon>Longimicrobiia</taxon>
        <taxon>Longimicrobiales</taxon>
        <taxon>Longimicrobiaceae</taxon>
        <taxon>Longimicrobium</taxon>
    </lineage>
</organism>
<reference evidence="2 3" key="1">
    <citation type="submission" date="2020-08" db="EMBL/GenBank/DDBJ databases">
        <title>Genomic Encyclopedia of Type Strains, Phase IV (KMG-IV): sequencing the most valuable type-strain genomes for metagenomic binning, comparative biology and taxonomic classification.</title>
        <authorList>
            <person name="Goeker M."/>
        </authorList>
    </citation>
    <scope>NUCLEOTIDE SEQUENCE [LARGE SCALE GENOMIC DNA]</scope>
    <source>
        <strain evidence="2 3">DSM 29007</strain>
    </source>
</reference>
<comment type="caution">
    <text evidence="2">The sequence shown here is derived from an EMBL/GenBank/DDBJ whole genome shotgun (WGS) entry which is preliminary data.</text>
</comment>
<dbReference type="Pfam" id="PF19473">
    <property type="entry name" value="DUF6010"/>
    <property type="match status" value="1"/>
</dbReference>
<keyword evidence="3" id="KW-1185">Reference proteome</keyword>
<name>A0A841GYC8_9BACT</name>
<keyword evidence="1" id="KW-0472">Membrane</keyword>
<keyword evidence="1" id="KW-1133">Transmembrane helix</keyword>
<keyword evidence="1" id="KW-0812">Transmembrane</keyword>
<proteinExistence type="predicted"/>
<protein>
    <submittedName>
        <fullName evidence="2">Uncharacterized protein</fullName>
    </submittedName>
</protein>
<feature type="transmembrane region" description="Helical" evidence="1">
    <location>
        <begin position="69"/>
        <end position="96"/>
    </location>
</feature>
<feature type="transmembrane region" description="Helical" evidence="1">
    <location>
        <begin position="116"/>
        <end position="135"/>
    </location>
</feature>
<evidence type="ECO:0000256" key="1">
    <source>
        <dbReference type="SAM" id="Phobius"/>
    </source>
</evidence>
<feature type="transmembrane region" description="Helical" evidence="1">
    <location>
        <begin position="12"/>
        <end position="31"/>
    </location>
</feature>
<accession>A0A841GYC8</accession>
<dbReference type="Proteomes" id="UP000582837">
    <property type="component" value="Unassembled WGS sequence"/>
</dbReference>
<feature type="transmembrane region" description="Helical" evidence="1">
    <location>
        <begin position="37"/>
        <end position="57"/>
    </location>
</feature>
<dbReference type="InterPro" id="IPR046052">
    <property type="entry name" value="DUF6010"/>
</dbReference>
<evidence type="ECO:0000313" key="3">
    <source>
        <dbReference type="Proteomes" id="UP000582837"/>
    </source>
</evidence>
<dbReference type="RefSeq" id="WP_170034643.1">
    <property type="nucleotide sequence ID" value="NZ_JABDTL010000001.1"/>
</dbReference>
<evidence type="ECO:0000313" key="2">
    <source>
        <dbReference type="EMBL" id="MBB6070738.1"/>
    </source>
</evidence>
<gene>
    <name evidence="2" type="ORF">HNQ61_002359</name>
</gene>
<dbReference type="EMBL" id="JACHIA010000005">
    <property type="protein sequence ID" value="MBB6070738.1"/>
    <property type="molecule type" value="Genomic_DNA"/>
</dbReference>
<sequence length="136" mass="14231">MHAEPARAPRTALSLLTGLALALPFVALFILHRDGAYDLLTLILAFTGGIYGGAAVRTGATRARAATEFGVGAVMLVVAALSLWWSPIWLAAGFAAHAAWDPVHHFRGGAPGVHRGFPGFCAAFDLAVAAMVIYFT</sequence>
<dbReference type="AlphaFoldDB" id="A0A841GYC8"/>